<evidence type="ECO:0000256" key="6">
    <source>
        <dbReference type="ARBA" id="ARBA00023136"/>
    </source>
</evidence>
<comment type="similarity">
    <text evidence="2 8">Belongs to the mitochondrial carrier (TC 2.A.29) family.</text>
</comment>
<evidence type="ECO:0000256" key="4">
    <source>
        <dbReference type="ARBA" id="ARBA00022692"/>
    </source>
</evidence>
<dbReference type="InterPro" id="IPR018108">
    <property type="entry name" value="MCP_transmembrane"/>
</dbReference>
<dbReference type="GO" id="GO:0055085">
    <property type="term" value="P:transmembrane transport"/>
    <property type="evidence" value="ECO:0007669"/>
    <property type="project" value="InterPro"/>
</dbReference>
<dbReference type="Pfam" id="PF00153">
    <property type="entry name" value="Mito_carr"/>
    <property type="match status" value="3"/>
</dbReference>
<feature type="repeat" description="Solcar" evidence="7">
    <location>
        <begin position="254"/>
        <end position="341"/>
    </location>
</feature>
<comment type="subcellular location">
    <subcellularLocation>
        <location evidence="1">Membrane</location>
        <topology evidence="1">Multi-pass membrane protein</topology>
    </subcellularLocation>
</comment>
<dbReference type="PROSITE" id="PS50920">
    <property type="entry name" value="SOLCAR"/>
    <property type="match status" value="3"/>
</dbReference>
<organism evidence="9 10">
    <name type="scientific">Acanthosepion pharaonis</name>
    <name type="common">Pharaoh cuttlefish</name>
    <name type="synonym">Sepia pharaonis</name>
    <dbReference type="NCBI Taxonomy" id="158019"/>
    <lineage>
        <taxon>Eukaryota</taxon>
        <taxon>Metazoa</taxon>
        <taxon>Spiralia</taxon>
        <taxon>Lophotrochozoa</taxon>
        <taxon>Mollusca</taxon>
        <taxon>Cephalopoda</taxon>
        <taxon>Coleoidea</taxon>
        <taxon>Decapodiformes</taxon>
        <taxon>Sepiida</taxon>
        <taxon>Sepiina</taxon>
        <taxon>Sepiidae</taxon>
        <taxon>Acanthosepion</taxon>
    </lineage>
</organism>
<dbReference type="InterPro" id="IPR023395">
    <property type="entry name" value="MCP_dom_sf"/>
</dbReference>
<keyword evidence="5" id="KW-0677">Repeat</keyword>
<sequence>MSAKVTEAPTVDLLNRPEIHQVATSIAMDKGQPRAPGPPNSVDVEEPYHHHELVINNKISNRNKIVTSLIAGALAGAVAKTAIAPLDRTKINFQTSNTPFSSREALRFLYRCFKHEGFLSLWRGNTATMARIIPYASMQYAAHEQYKQLLNHDKRKVHLTPGNRFLAGALAGVTAVAFTYPLDMVRARMAVTAKERYHNLPEVVMKIYREEGIRTLYRGFTPTILGSIPYSGTSFFTYESLKKLHVEYAGGVEPQPIERLCFGAVAGLVAQSASYPLDIIRRRMQTAGVTGHTKDYTSIWKTAQNVIQEEGFRRGMFKGLTNIYNKENSPSLFSFIIFFLY</sequence>
<keyword evidence="3 8" id="KW-0813">Transport</keyword>
<evidence type="ECO:0000256" key="7">
    <source>
        <dbReference type="PROSITE-ProRule" id="PRU00282"/>
    </source>
</evidence>
<dbReference type="OrthoDB" id="270584at2759"/>
<evidence type="ECO:0000256" key="3">
    <source>
        <dbReference type="ARBA" id="ARBA00022448"/>
    </source>
</evidence>
<evidence type="ECO:0000256" key="5">
    <source>
        <dbReference type="ARBA" id="ARBA00022737"/>
    </source>
</evidence>
<dbReference type="AlphaFoldDB" id="A0A812E1I5"/>
<feature type="repeat" description="Solcar" evidence="7">
    <location>
        <begin position="63"/>
        <end position="149"/>
    </location>
</feature>
<dbReference type="EMBL" id="CAHIKZ030004810">
    <property type="protein sequence ID" value="CAE1315723.1"/>
    <property type="molecule type" value="Genomic_DNA"/>
</dbReference>
<dbReference type="GO" id="GO:0016020">
    <property type="term" value="C:membrane"/>
    <property type="evidence" value="ECO:0007669"/>
    <property type="project" value="UniProtKB-SubCell"/>
</dbReference>
<dbReference type="Proteomes" id="UP000597762">
    <property type="component" value="Unassembled WGS sequence"/>
</dbReference>
<evidence type="ECO:0000256" key="8">
    <source>
        <dbReference type="RuleBase" id="RU000488"/>
    </source>
</evidence>
<evidence type="ECO:0000256" key="2">
    <source>
        <dbReference type="ARBA" id="ARBA00006375"/>
    </source>
</evidence>
<dbReference type="PRINTS" id="PR00926">
    <property type="entry name" value="MITOCARRIER"/>
</dbReference>
<keyword evidence="6 7" id="KW-0472">Membrane</keyword>
<feature type="repeat" description="Solcar" evidence="7">
    <location>
        <begin position="159"/>
        <end position="244"/>
    </location>
</feature>
<evidence type="ECO:0000256" key="1">
    <source>
        <dbReference type="ARBA" id="ARBA00004141"/>
    </source>
</evidence>
<dbReference type="PANTHER" id="PTHR24089">
    <property type="entry name" value="SOLUTE CARRIER FAMILY 25"/>
    <property type="match status" value="1"/>
</dbReference>
<keyword evidence="4 7" id="KW-0812">Transmembrane</keyword>
<comment type="caution">
    <text evidence="9">The sequence shown here is derived from an EMBL/GenBank/DDBJ whole genome shotgun (WGS) entry which is preliminary data.</text>
</comment>
<name>A0A812E1I5_ACAPH</name>
<dbReference type="InterPro" id="IPR002067">
    <property type="entry name" value="MCP"/>
</dbReference>
<dbReference type="SUPFAM" id="SSF103506">
    <property type="entry name" value="Mitochondrial carrier"/>
    <property type="match status" value="1"/>
</dbReference>
<gene>
    <name evidence="9" type="ORF">SPHA_66608</name>
</gene>
<accession>A0A812E1I5</accession>
<protein>
    <submittedName>
        <fullName evidence="9">SLC25A42</fullName>
    </submittedName>
</protein>
<reference evidence="9" key="1">
    <citation type="submission" date="2021-01" db="EMBL/GenBank/DDBJ databases">
        <authorList>
            <person name="Li R."/>
            <person name="Bekaert M."/>
        </authorList>
    </citation>
    <scope>NUCLEOTIDE SEQUENCE</scope>
    <source>
        <strain evidence="9">Farmed</strain>
    </source>
</reference>
<dbReference type="Gene3D" id="1.50.40.10">
    <property type="entry name" value="Mitochondrial carrier domain"/>
    <property type="match status" value="1"/>
</dbReference>
<proteinExistence type="inferred from homology"/>
<evidence type="ECO:0000313" key="9">
    <source>
        <dbReference type="EMBL" id="CAE1315723.1"/>
    </source>
</evidence>
<evidence type="ECO:0000313" key="10">
    <source>
        <dbReference type="Proteomes" id="UP000597762"/>
    </source>
</evidence>
<keyword evidence="10" id="KW-1185">Reference proteome</keyword>